<feature type="transmembrane region" description="Helical" evidence="2">
    <location>
        <begin position="15"/>
        <end position="35"/>
    </location>
</feature>
<dbReference type="RefSeq" id="WP_146403129.1">
    <property type="nucleotide sequence ID" value="NZ_SJPQ01000004.1"/>
</dbReference>
<comment type="caution">
    <text evidence="4">The sequence shown here is derived from an EMBL/GenBank/DDBJ whole genome shotgun (WGS) entry which is preliminary data.</text>
</comment>
<sequence length="220" mass="23764">MAGNTRSDRTPPQRWPRWGVVALLAIAMLASTGCVRRRLTVRTNPPGAVVYVDNQRIGTTPCSVDFVYYGTREIRMTKAGYETLTVNQPIPAPWYQTPGVDFVAENLAPKTIRDDRNVAFNMAPARMAPATEIIGRGEQLRQQYTPQAIAPAGALMPLVGSPPPATNPFPAPAPAPVGTQPYTRQFAAPQPTGLSDPFSPTAPSNLPATPAPQAPQDFRY</sequence>
<keyword evidence="2" id="KW-0472">Membrane</keyword>
<evidence type="ECO:0000259" key="3">
    <source>
        <dbReference type="Pfam" id="PF08308"/>
    </source>
</evidence>
<feature type="region of interest" description="Disordered" evidence="1">
    <location>
        <begin position="163"/>
        <end position="220"/>
    </location>
</feature>
<dbReference type="AlphaFoldDB" id="A0A5C5ZJD5"/>
<protein>
    <submittedName>
        <fullName evidence="4">PEGA domain protein</fullName>
    </submittedName>
</protein>
<evidence type="ECO:0000313" key="4">
    <source>
        <dbReference type="EMBL" id="TWT86931.1"/>
    </source>
</evidence>
<organism evidence="4 5">
    <name type="scientific">Pseudobythopirellula maris</name>
    <dbReference type="NCBI Taxonomy" id="2527991"/>
    <lineage>
        <taxon>Bacteria</taxon>
        <taxon>Pseudomonadati</taxon>
        <taxon>Planctomycetota</taxon>
        <taxon>Planctomycetia</taxon>
        <taxon>Pirellulales</taxon>
        <taxon>Lacipirellulaceae</taxon>
        <taxon>Pseudobythopirellula</taxon>
    </lineage>
</organism>
<dbReference type="Proteomes" id="UP000315440">
    <property type="component" value="Unassembled WGS sequence"/>
</dbReference>
<keyword evidence="2" id="KW-0812">Transmembrane</keyword>
<dbReference type="OrthoDB" id="272812at2"/>
<proteinExistence type="predicted"/>
<keyword evidence="2" id="KW-1133">Transmembrane helix</keyword>
<dbReference type="Pfam" id="PF08308">
    <property type="entry name" value="PEGA"/>
    <property type="match status" value="1"/>
</dbReference>
<name>A0A5C5ZJD5_9BACT</name>
<gene>
    <name evidence="4" type="ORF">Mal64_37610</name>
</gene>
<dbReference type="EMBL" id="SJPQ01000004">
    <property type="protein sequence ID" value="TWT86931.1"/>
    <property type="molecule type" value="Genomic_DNA"/>
</dbReference>
<accession>A0A5C5ZJD5</accession>
<reference evidence="4 5" key="1">
    <citation type="submission" date="2019-02" db="EMBL/GenBank/DDBJ databases">
        <title>Deep-cultivation of Planctomycetes and their phenomic and genomic characterization uncovers novel biology.</title>
        <authorList>
            <person name="Wiegand S."/>
            <person name="Jogler M."/>
            <person name="Boedeker C."/>
            <person name="Pinto D."/>
            <person name="Vollmers J."/>
            <person name="Rivas-Marin E."/>
            <person name="Kohn T."/>
            <person name="Peeters S.H."/>
            <person name="Heuer A."/>
            <person name="Rast P."/>
            <person name="Oberbeckmann S."/>
            <person name="Bunk B."/>
            <person name="Jeske O."/>
            <person name="Meyerdierks A."/>
            <person name="Storesund J.E."/>
            <person name="Kallscheuer N."/>
            <person name="Luecker S."/>
            <person name="Lage O.M."/>
            <person name="Pohl T."/>
            <person name="Merkel B.J."/>
            <person name="Hornburger P."/>
            <person name="Mueller R.-W."/>
            <person name="Bruemmer F."/>
            <person name="Labrenz M."/>
            <person name="Spormann A.M."/>
            <person name="Op Den Camp H."/>
            <person name="Overmann J."/>
            <person name="Amann R."/>
            <person name="Jetten M.S.M."/>
            <person name="Mascher T."/>
            <person name="Medema M.H."/>
            <person name="Devos D.P."/>
            <person name="Kaster A.-K."/>
            <person name="Ovreas L."/>
            <person name="Rohde M."/>
            <person name="Galperin M.Y."/>
            <person name="Jogler C."/>
        </authorList>
    </citation>
    <scope>NUCLEOTIDE SEQUENCE [LARGE SCALE GENOMIC DNA]</scope>
    <source>
        <strain evidence="4 5">Mal64</strain>
    </source>
</reference>
<evidence type="ECO:0000313" key="5">
    <source>
        <dbReference type="Proteomes" id="UP000315440"/>
    </source>
</evidence>
<keyword evidence="5" id="KW-1185">Reference proteome</keyword>
<dbReference type="PROSITE" id="PS51257">
    <property type="entry name" value="PROKAR_LIPOPROTEIN"/>
    <property type="match status" value="1"/>
</dbReference>
<evidence type="ECO:0000256" key="1">
    <source>
        <dbReference type="SAM" id="MobiDB-lite"/>
    </source>
</evidence>
<dbReference type="InterPro" id="IPR013229">
    <property type="entry name" value="PEGA"/>
</dbReference>
<evidence type="ECO:0000256" key="2">
    <source>
        <dbReference type="SAM" id="Phobius"/>
    </source>
</evidence>
<feature type="domain" description="PEGA" evidence="3">
    <location>
        <begin position="39"/>
        <end position="85"/>
    </location>
</feature>
<feature type="compositionally biased region" description="Pro residues" evidence="1">
    <location>
        <begin position="163"/>
        <end position="175"/>
    </location>
</feature>